<proteinExistence type="predicted"/>
<evidence type="ECO:0000313" key="1">
    <source>
        <dbReference type="EMBL" id="GAG33804.1"/>
    </source>
</evidence>
<organism evidence="1">
    <name type="scientific">marine sediment metagenome</name>
    <dbReference type="NCBI Taxonomy" id="412755"/>
    <lineage>
        <taxon>unclassified sequences</taxon>
        <taxon>metagenomes</taxon>
        <taxon>ecological metagenomes</taxon>
    </lineage>
</organism>
<gene>
    <name evidence="1" type="ORF">S01H1_66842</name>
</gene>
<dbReference type="AlphaFoldDB" id="X0WS61"/>
<name>X0WS61_9ZZZZ</name>
<protein>
    <submittedName>
        <fullName evidence="1">Uncharacterized protein</fullName>
    </submittedName>
</protein>
<dbReference type="EMBL" id="BARS01044216">
    <property type="protein sequence ID" value="GAG33804.1"/>
    <property type="molecule type" value="Genomic_DNA"/>
</dbReference>
<feature type="non-terminal residue" evidence="1">
    <location>
        <position position="1"/>
    </location>
</feature>
<accession>X0WS61</accession>
<sequence length="40" mass="4380">NLKAVGMPKLTAFLFWGLLFDIRGPLGSTCLTEDLKNEGI</sequence>
<reference evidence="1" key="1">
    <citation type="journal article" date="2014" name="Front. Microbiol.">
        <title>High frequency of phylogenetically diverse reductive dehalogenase-homologous genes in deep subseafloor sedimentary metagenomes.</title>
        <authorList>
            <person name="Kawai M."/>
            <person name="Futagami T."/>
            <person name="Toyoda A."/>
            <person name="Takaki Y."/>
            <person name="Nishi S."/>
            <person name="Hori S."/>
            <person name="Arai W."/>
            <person name="Tsubouchi T."/>
            <person name="Morono Y."/>
            <person name="Uchiyama I."/>
            <person name="Ito T."/>
            <person name="Fujiyama A."/>
            <person name="Inagaki F."/>
            <person name="Takami H."/>
        </authorList>
    </citation>
    <scope>NUCLEOTIDE SEQUENCE</scope>
    <source>
        <strain evidence="1">Expedition CK06-06</strain>
    </source>
</reference>
<comment type="caution">
    <text evidence="1">The sequence shown here is derived from an EMBL/GenBank/DDBJ whole genome shotgun (WGS) entry which is preliminary data.</text>
</comment>